<keyword evidence="1" id="KW-0732">Signal</keyword>
<proteinExistence type="predicted"/>
<feature type="signal peptide" evidence="1">
    <location>
        <begin position="1"/>
        <end position="15"/>
    </location>
</feature>
<feature type="chain" id="PRO_5034021864" evidence="1">
    <location>
        <begin position="16"/>
        <end position="71"/>
    </location>
</feature>
<gene>
    <name evidence="2" type="ORF">CPLU01_08235</name>
</gene>
<evidence type="ECO:0000313" key="3">
    <source>
        <dbReference type="Proteomes" id="UP000654918"/>
    </source>
</evidence>
<dbReference type="Proteomes" id="UP000654918">
    <property type="component" value="Unassembled WGS sequence"/>
</dbReference>
<reference evidence="2" key="1">
    <citation type="journal article" date="2020" name="Phytopathology">
        <title>Genome Sequence Resources of Colletotrichum truncatum, C. plurivorum, C. musicola, and C. sojae: Four Species Pathogenic to Soybean (Glycine max).</title>
        <authorList>
            <person name="Rogerio F."/>
            <person name="Boufleur T.R."/>
            <person name="Ciampi-Guillardi M."/>
            <person name="Sukno S.A."/>
            <person name="Thon M.R."/>
            <person name="Massola Junior N.S."/>
            <person name="Baroncelli R."/>
        </authorList>
    </citation>
    <scope>NUCLEOTIDE SEQUENCE</scope>
    <source>
        <strain evidence="2">LFN00145</strain>
    </source>
</reference>
<keyword evidence="3" id="KW-1185">Reference proteome</keyword>
<evidence type="ECO:0000256" key="1">
    <source>
        <dbReference type="SAM" id="SignalP"/>
    </source>
</evidence>
<sequence>MKFLLFAMLTALVSANPALKTYARDSAELNHLEIRADCAYSVCDGGCGTCAQNTNVCCPNDGNKSCFVFSC</sequence>
<dbReference type="EMBL" id="WIGO01000115">
    <property type="protein sequence ID" value="KAF6828909.1"/>
    <property type="molecule type" value="Genomic_DNA"/>
</dbReference>
<dbReference type="AlphaFoldDB" id="A0A8H6KC68"/>
<evidence type="ECO:0000313" key="2">
    <source>
        <dbReference type="EMBL" id="KAF6828909.1"/>
    </source>
</evidence>
<protein>
    <submittedName>
        <fullName evidence="2">Uncharacterized protein</fullName>
    </submittedName>
</protein>
<accession>A0A8H6KC68</accession>
<comment type="caution">
    <text evidence="2">The sequence shown here is derived from an EMBL/GenBank/DDBJ whole genome shotgun (WGS) entry which is preliminary data.</text>
</comment>
<organism evidence="2 3">
    <name type="scientific">Colletotrichum plurivorum</name>
    <dbReference type="NCBI Taxonomy" id="2175906"/>
    <lineage>
        <taxon>Eukaryota</taxon>
        <taxon>Fungi</taxon>
        <taxon>Dikarya</taxon>
        <taxon>Ascomycota</taxon>
        <taxon>Pezizomycotina</taxon>
        <taxon>Sordariomycetes</taxon>
        <taxon>Hypocreomycetidae</taxon>
        <taxon>Glomerellales</taxon>
        <taxon>Glomerellaceae</taxon>
        <taxon>Colletotrichum</taxon>
        <taxon>Colletotrichum orchidearum species complex</taxon>
    </lineage>
</organism>
<name>A0A8H6KC68_9PEZI</name>